<dbReference type="AlphaFoldDB" id="A0A1F8FTU4"/>
<dbReference type="Proteomes" id="UP000177796">
    <property type="component" value="Unassembled WGS sequence"/>
</dbReference>
<feature type="transmembrane region" description="Helical" evidence="1">
    <location>
        <begin position="12"/>
        <end position="32"/>
    </location>
</feature>
<keyword evidence="1" id="KW-0472">Membrane</keyword>
<reference evidence="2 3" key="1">
    <citation type="journal article" date="2016" name="Nat. Commun.">
        <title>Thousands of microbial genomes shed light on interconnected biogeochemical processes in an aquifer system.</title>
        <authorList>
            <person name="Anantharaman K."/>
            <person name="Brown C.T."/>
            <person name="Hug L.A."/>
            <person name="Sharon I."/>
            <person name="Castelle C.J."/>
            <person name="Probst A.J."/>
            <person name="Thomas B.C."/>
            <person name="Singh A."/>
            <person name="Wilkins M.J."/>
            <person name="Karaoz U."/>
            <person name="Brodie E.L."/>
            <person name="Williams K.H."/>
            <person name="Hubbard S.S."/>
            <person name="Banfield J.F."/>
        </authorList>
    </citation>
    <scope>NUCLEOTIDE SEQUENCE [LARGE SCALE GENOMIC DNA]</scope>
</reference>
<name>A0A1F8FTU4_9BACT</name>
<sequence length="64" mass="7242">MFKIGHLLLQRLLFGNEFGFFGTIDFSVYILLQIAVQKSLELGNDDFYSLLVFLNKSRNGLGGL</sequence>
<evidence type="ECO:0000313" key="3">
    <source>
        <dbReference type="Proteomes" id="UP000177796"/>
    </source>
</evidence>
<keyword evidence="1" id="KW-0812">Transmembrane</keyword>
<dbReference type="EMBL" id="MGJY01000020">
    <property type="protein sequence ID" value="OGN16120.1"/>
    <property type="molecule type" value="Genomic_DNA"/>
</dbReference>
<gene>
    <name evidence="2" type="ORF">A3C81_00890</name>
</gene>
<accession>A0A1F8FTU4</accession>
<organism evidence="2 3">
    <name type="scientific">Candidatus Yanofskybacteria bacterium RIFCSPHIGHO2_02_FULL_46_19</name>
    <dbReference type="NCBI Taxonomy" id="1802684"/>
    <lineage>
        <taxon>Bacteria</taxon>
        <taxon>Candidatus Yanofskyibacteriota</taxon>
    </lineage>
</organism>
<evidence type="ECO:0000256" key="1">
    <source>
        <dbReference type="SAM" id="Phobius"/>
    </source>
</evidence>
<keyword evidence="1" id="KW-1133">Transmembrane helix</keyword>
<proteinExistence type="predicted"/>
<comment type="caution">
    <text evidence="2">The sequence shown here is derived from an EMBL/GenBank/DDBJ whole genome shotgun (WGS) entry which is preliminary data.</text>
</comment>
<evidence type="ECO:0000313" key="2">
    <source>
        <dbReference type="EMBL" id="OGN16120.1"/>
    </source>
</evidence>
<protein>
    <submittedName>
        <fullName evidence="2">Uncharacterized protein</fullName>
    </submittedName>
</protein>